<proteinExistence type="predicted"/>
<organism evidence="1 2">
    <name type="scientific">Strongylus vulgaris</name>
    <name type="common">Blood worm</name>
    <dbReference type="NCBI Taxonomy" id="40348"/>
    <lineage>
        <taxon>Eukaryota</taxon>
        <taxon>Metazoa</taxon>
        <taxon>Ecdysozoa</taxon>
        <taxon>Nematoda</taxon>
        <taxon>Chromadorea</taxon>
        <taxon>Rhabditida</taxon>
        <taxon>Rhabditina</taxon>
        <taxon>Rhabditomorpha</taxon>
        <taxon>Strongyloidea</taxon>
        <taxon>Strongylidae</taxon>
        <taxon>Strongylus</taxon>
    </lineage>
</organism>
<sequence>MGVRQIQRLQRMMVCHHSAASPVDYVVVDAPCCVEKGVKIGVDGGCPGVVCAEHETISMAISEWLMCHFKPKSMASCAT</sequence>
<dbReference type="Proteomes" id="UP000270094">
    <property type="component" value="Unassembled WGS sequence"/>
</dbReference>
<evidence type="ECO:0000313" key="2">
    <source>
        <dbReference type="Proteomes" id="UP000270094"/>
    </source>
</evidence>
<evidence type="ECO:0000313" key="1">
    <source>
        <dbReference type="EMBL" id="VDM84275.1"/>
    </source>
</evidence>
<dbReference type="AlphaFoldDB" id="A0A3P7LP88"/>
<dbReference type="EMBL" id="UYYB01128984">
    <property type="protein sequence ID" value="VDM84275.1"/>
    <property type="molecule type" value="Genomic_DNA"/>
</dbReference>
<reference evidence="1 2" key="1">
    <citation type="submission" date="2018-11" db="EMBL/GenBank/DDBJ databases">
        <authorList>
            <consortium name="Pathogen Informatics"/>
        </authorList>
    </citation>
    <scope>NUCLEOTIDE SEQUENCE [LARGE SCALE GENOMIC DNA]</scope>
</reference>
<name>A0A3P7LP88_STRVU</name>
<keyword evidence="2" id="KW-1185">Reference proteome</keyword>
<protein>
    <submittedName>
        <fullName evidence="1">Uncharacterized protein</fullName>
    </submittedName>
</protein>
<gene>
    <name evidence="1" type="ORF">SVUK_LOCUS19273</name>
</gene>
<accession>A0A3P7LP88</accession>